<accession>A0A914MII7</accession>
<organism evidence="1 2">
    <name type="scientific">Meloidogyne incognita</name>
    <name type="common">Southern root-knot nematode worm</name>
    <name type="synonym">Oxyuris incognita</name>
    <dbReference type="NCBI Taxonomy" id="6306"/>
    <lineage>
        <taxon>Eukaryota</taxon>
        <taxon>Metazoa</taxon>
        <taxon>Ecdysozoa</taxon>
        <taxon>Nematoda</taxon>
        <taxon>Chromadorea</taxon>
        <taxon>Rhabditida</taxon>
        <taxon>Tylenchina</taxon>
        <taxon>Tylenchomorpha</taxon>
        <taxon>Tylenchoidea</taxon>
        <taxon>Meloidogynidae</taxon>
        <taxon>Meloidogyninae</taxon>
        <taxon>Meloidogyne</taxon>
        <taxon>Meloidogyne incognita group</taxon>
    </lineage>
</organism>
<dbReference type="WBParaSite" id="Minc3s01803g26423">
    <property type="protein sequence ID" value="Minc3s01803g26423"/>
    <property type="gene ID" value="Minc3s01803g26423"/>
</dbReference>
<name>A0A914MII7_MELIC</name>
<keyword evidence="1" id="KW-1185">Reference proteome</keyword>
<dbReference type="AlphaFoldDB" id="A0A914MII7"/>
<protein>
    <submittedName>
        <fullName evidence="2">MULE transposase domain-containing protein</fullName>
    </submittedName>
</protein>
<dbReference type="Proteomes" id="UP000887563">
    <property type="component" value="Unplaced"/>
</dbReference>
<evidence type="ECO:0000313" key="2">
    <source>
        <dbReference type="WBParaSite" id="Minc3s01803g26423"/>
    </source>
</evidence>
<reference evidence="2" key="1">
    <citation type="submission" date="2022-11" db="UniProtKB">
        <authorList>
            <consortium name="WormBaseParasite"/>
        </authorList>
    </citation>
    <scope>IDENTIFICATION</scope>
</reference>
<sequence>MSFPESSIFCCFFHLRQNLRKHVSQSNLLNLYNNDPDFALKCKMIIALAFVPENDVINALNILENELDDRFEPLISWFVSTYIGRIRGNGTRANPIFPIPLWNVHTRTILNIHRTNNYSEACNRKIKRALGMSHPSLWLFLHSLKKFLALYDTDIELQVAGRETWFVSTYIGRIRGNGTRANPIFPIPLWNVHTRTILNIHRTNNYSEACNRKIKRALGMSHPSLWLFLHSLKKFLALIDTDIELQVAGREPPRKRAKYMECDDRILRICNNYDFDTILDFLRGISHNFNID</sequence>
<evidence type="ECO:0000313" key="1">
    <source>
        <dbReference type="Proteomes" id="UP000887563"/>
    </source>
</evidence>
<proteinExistence type="predicted"/>